<evidence type="ECO:0000313" key="4">
    <source>
        <dbReference type="Proteomes" id="UP000310065"/>
    </source>
</evidence>
<reference evidence="3 4" key="1">
    <citation type="submission" date="2019-05" db="EMBL/GenBank/DDBJ databases">
        <title>Complete genome sequence of Pseudoalteromonas sp. 16-SW-7(T) isolated from the Okhotsk Sea, Russia.</title>
        <authorList>
            <person name="Nguyen T.H."/>
            <person name="Nedashkovskaya O.I."/>
            <person name="Kim S.-G."/>
        </authorList>
    </citation>
    <scope>NUCLEOTIDE SEQUENCE [LARGE SCALE GENOMIC DNA]</scope>
    <source>
        <strain evidence="3 4">16-SW-7</strain>
    </source>
</reference>
<evidence type="ECO:0000313" key="3">
    <source>
        <dbReference type="EMBL" id="QCU75017.1"/>
    </source>
</evidence>
<evidence type="ECO:0000259" key="2">
    <source>
        <dbReference type="Pfam" id="PF24604"/>
    </source>
</evidence>
<evidence type="ECO:0000256" key="1">
    <source>
        <dbReference type="SAM" id="Phobius"/>
    </source>
</evidence>
<dbReference type="AlphaFoldDB" id="A0A4P9J2H8"/>
<sequence>MNTKKRPQLISIKTILAILAVSCFALYALFPHTLFFEDDALSQDYTFEKSYLNAALNAEPDNEKLRAKLVELHIGLSEYSQATNELEKLPRGERKATLEIKLLYSLWLASGAKVDDRFEELSLKIGAHKNWNEQILTIAKAVGLNAKVAQYYQKNKQPLLAADYWLSAGEPDKAFDIYKTNINADIAAKAIETALGANNPIQAYAWWNTYGDKADVKRTLYLANLAGNTEDAAQAVESLLKSDPNNSEYLTQAMHLRLANGNAKGAEQLLAKLLLQSPDDKELHLLNWKIKRWQNKPKEALREFKWLMSNKAVTPAMLTDSINDATALYLYQDANDIYEYKAQNRNLKGNGFANWMQANEFIGNTKQELNNIERFEQINGKSALSQYWKAKVLHDTGNLKALRVLWPTYKGPKNEEDLLWIARAFWLEDDFSTALQVLKNKHESSDDEFWSANVDMAMRVQDKAHELYALEQLQQISPLSVGDMLHYQQLRFEGRPQGLLDYLWKSESQTDRQLIQIALLSTQVNDAKSVARIHAELDKQRYNKALYPAWLILSNWYQNQSDLNSAYTTLNRAAKLSEYDSDVVLAQGWLALQMHDTVMIGRILARYFQSDTSYAWTQLLASLSIYEKSYNSAYFYLRKLAIAEPSDLTTLVNLADVMKQLGYYANAAELNHYLLQHLPKDKYAYRGLMFRWAGAMAVPHLMQLNTMEELAPDTIGEPQTNWWLARRAAQKLEPWQKLQLYMTNGEFNKAKQLIAEGSLSKLDELNALLYLKQPYATMQRWYEELTEEPSQSQLSLLRNARASYFRALEINLSPEAGLNSSQYDVNVYFPYANGQWKLSLSNQQNLDNNGLLFAIEDKMTFGRWYFDAKIDSHQGSLVSRQGLSLDSRYQWDSRTQVGLKLEYNVENRQSEALLSYAQLDKATAYVNYNIDGRQNVQLSAAAMSFSRRSDGSSLINGQEYNARYQYSILKDRPIWNAYFSAQWQDFERVNALINTDASRRPLRVDLQPFRRFALGTSFASTGSLEPPYLGASPSWLFDISTGYQTLNDTVDVSVSSGAGWSVLGDDLFKLQLGYQSSNKVGNSDTQLQLGYYVHF</sequence>
<gene>
    <name evidence="3" type="ORF">FFU37_11365</name>
</gene>
<dbReference type="GeneID" id="88776253"/>
<keyword evidence="1" id="KW-0472">Membrane</keyword>
<accession>A0A4P9J2H8</accession>
<feature type="transmembrane region" description="Helical" evidence="1">
    <location>
        <begin position="12"/>
        <end position="30"/>
    </location>
</feature>
<keyword evidence="1" id="KW-0812">Transmembrane</keyword>
<organism evidence="3 4">
    <name type="scientific">Pseudoalteromonas distincta</name>
    <dbReference type="NCBI Taxonomy" id="77608"/>
    <lineage>
        <taxon>Bacteria</taxon>
        <taxon>Pseudomonadati</taxon>
        <taxon>Pseudomonadota</taxon>
        <taxon>Gammaproteobacteria</taxon>
        <taxon>Alteromonadales</taxon>
        <taxon>Pseudoalteromonadaceae</taxon>
        <taxon>Pseudoalteromonas</taxon>
    </lineage>
</organism>
<dbReference type="SUPFAM" id="SSF48452">
    <property type="entry name" value="TPR-like"/>
    <property type="match status" value="2"/>
</dbReference>
<dbReference type="KEGG" id="pdv:FFU37_11365"/>
<dbReference type="Pfam" id="PF14559">
    <property type="entry name" value="TPR_19"/>
    <property type="match status" value="1"/>
</dbReference>
<dbReference type="Pfam" id="PF24604">
    <property type="entry name" value="B-barrel_PelB_C"/>
    <property type="match status" value="1"/>
</dbReference>
<name>A0A4P9J2H8_9GAMM</name>
<feature type="domain" description="PelB C-terminal" evidence="2">
    <location>
        <begin position="863"/>
        <end position="1094"/>
    </location>
</feature>
<dbReference type="EMBL" id="CP040558">
    <property type="protein sequence ID" value="QCU75017.1"/>
    <property type="molecule type" value="Genomic_DNA"/>
</dbReference>
<protein>
    <submittedName>
        <fullName evidence="3">Tetratricopeptide repeat protein</fullName>
    </submittedName>
</protein>
<dbReference type="Pfam" id="PF13429">
    <property type="entry name" value="TPR_15"/>
    <property type="match status" value="1"/>
</dbReference>
<dbReference type="RefSeq" id="WP_138489527.1">
    <property type="nucleotide sequence ID" value="NZ_CP040558.1"/>
</dbReference>
<proteinExistence type="predicted"/>
<dbReference type="InterPro" id="IPR057306">
    <property type="entry name" value="B-barrel_PelB_C"/>
</dbReference>
<keyword evidence="1" id="KW-1133">Transmembrane helix</keyword>
<dbReference type="Proteomes" id="UP000310065">
    <property type="component" value="Chromosome L1"/>
</dbReference>
<dbReference type="Gene3D" id="1.25.40.10">
    <property type="entry name" value="Tetratricopeptide repeat domain"/>
    <property type="match status" value="2"/>
</dbReference>
<dbReference type="InterPro" id="IPR011990">
    <property type="entry name" value="TPR-like_helical_dom_sf"/>
</dbReference>